<sequence length="179" mass="19031">MDTTCCRNARVLQQRLTDSLESGIIVIGRDVFMVAFQRILLPVDGSANSQRALAYAVYLAELCQAAVGILHVVNLSQAISAIGQVDTGGYIPGQVLEDLKEGGRQILDKAVQQLPATVAAQGFLEIGTPPEVIVTFANKHGYDLIVMGSRGRSAIKGLLLGSVSSYVLHHAACPVMVTK</sequence>
<proteinExistence type="inferred from homology"/>
<dbReference type="PANTHER" id="PTHR46268:SF6">
    <property type="entry name" value="UNIVERSAL STRESS PROTEIN UP12"/>
    <property type="match status" value="1"/>
</dbReference>
<protein>
    <submittedName>
        <fullName evidence="3">Stress response protein NhaX</fullName>
    </submittedName>
</protein>
<dbReference type="Gene3D" id="3.40.50.620">
    <property type="entry name" value="HUPs"/>
    <property type="match status" value="1"/>
</dbReference>
<dbReference type="CDD" id="cd00293">
    <property type="entry name" value="USP-like"/>
    <property type="match status" value="1"/>
</dbReference>
<evidence type="ECO:0000256" key="1">
    <source>
        <dbReference type="ARBA" id="ARBA00008791"/>
    </source>
</evidence>
<evidence type="ECO:0000313" key="4">
    <source>
        <dbReference type="Proteomes" id="UP000276437"/>
    </source>
</evidence>
<evidence type="ECO:0000313" key="3">
    <source>
        <dbReference type="EMBL" id="BBB91399.1"/>
    </source>
</evidence>
<dbReference type="AlphaFoldDB" id="A0A348AK01"/>
<feature type="domain" description="UspA" evidence="2">
    <location>
        <begin position="36"/>
        <end position="179"/>
    </location>
</feature>
<dbReference type="InterPro" id="IPR006016">
    <property type="entry name" value="UspA"/>
</dbReference>
<dbReference type="InterPro" id="IPR014729">
    <property type="entry name" value="Rossmann-like_a/b/a_fold"/>
</dbReference>
<reference evidence="3 4" key="1">
    <citation type="journal article" date="2018" name="Int. J. Syst. Evol. Microbiol.">
        <title>Methylomusa anaerophila gen. nov., sp. nov., an anaerobic methanol-utilizing bacterium isolated from a microbial fuel cell.</title>
        <authorList>
            <person name="Amano N."/>
            <person name="Yamamuro A."/>
            <person name="Miyahara M."/>
            <person name="Kouzuma A."/>
            <person name="Abe T."/>
            <person name="Watanabe K."/>
        </authorList>
    </citation>
    <scope>NUCLEOTIDE SEQUENCE [LARGE SCALE GENOMIC DNA]</scope>
    <source>
        <strain evidence="3 4">MMFC1</strain>
    </source>
</reference>
<dbReference type="PANTHER" id="PTHR46268">
    <property type="entry name" value="STRESS RESPONSE PROTEIN NHAX"/>
    <property type="match status" value="1"/>
</dbReference>
<name>A0A348AK01_9FIRM</name>
<dbReference type="Pfam" id="PF00582">
    <property type="entry name" value="Usp"/>
    <property type="match status" value="1"/>
</dbReference>
<organism evidence="3 4">
    <name type="scientific">Methylomusa anaerophila</name>
    <dbReference type="NCBI Taxonomy" id="1930071"/>
    <lineage>
        <taxon>Bacteria</taxon>
        <taxon>Bacillati</taxon>
        <taxon>Bacillota</taxon>
        <taxon>Negativicutes</taxon>
        <taxon>Selenomonadales</taxon>
        <taxon>Sporomusaceae</taxon>
        <taxon>Methylomusa</taxon>
    </lineage>
</organism>
<dbReference type="OrthoDB" id="9777884at2"/>
<dbReference type="KEGG" id="mana:MAMMFC1_02083"/>
<dbReference type="EMBL" id="AP018449">
    <property type="protein sequence ID" value="BBB91399.1"/>
    <property type="molecule type" value="Genomic_DNA"/>
</dbReference>
<dbReference type="Proteomes" id="UP000276437">
    <property type="component" value="Chromosome"/>
</dbReference>
<keyword evidence="4" id="KW-1185">Reference proteome</keyword>
<dbReference type="RefSeq" id="WP_126308424.1">
    <property type="nucleotide sequence ID" value="NZ_AP018449.1"/>
</dbReference>
<dbReference type="SUPFAM" id="SSF52402">
    <property type="entry name" value="Adenine nucleotide alpha hydrolases-like"/>
    <property type="match status" value="1"/>
</dbReference>
<evidence type="ECO:0000259" key="2">
    <source>
        <dbReference type="Pfam" id="PF00582"/>
    </source>
</evidence>
<dbReference type="InterPro" id="IPR006015">
    <property type="entry name" value="Universal_stress_UspA"/>
</dbReference>
<dbReference type="PRINTS" id="PR01438">
    <property type="entry name" value="UNVRSLSTRESS"/>
</dbReference>
<accession>A0A348AK01</accession>
<gene>
    <name evidence="3" type="primary">nhaX_2</name>
    <name evidence="3" type="ORF">MAMMFC1_02083</name>
</gene>
<comment type="similarity">
    <text evidence="1">Belongs to the universal stress protein A family.</text>
</comment>